<gene>
    <name evidence="1" type="ORF">BRX40_04620</name>
    <name evidence="2" type="ORF">CA257_01390</name>
</gene>
<evidence type="ECO:0000313" key="1">
    <source>
        <dbReference type="EMBL" id="APR51810.1"/>
    </source>
</evidence>
<proteinExistence type="predicted"/>
<accession>A0A1L6J8C9</accession>
<dbReference type="RefSeq" id="WP_075150815.1">
    <property type="nucleotide sequence ID" value="NZ_CP018820.1"/>
</dbReference>
<dbReference type="Proteomes" id="UP000286681">
    <property type="component" value="Unassembled WGS sequence"/>
</dbReference>
<evidence type="ECO:0000313" key="3">
    <source>
        <dbReference type="Proteomes" id="UP000185161"/>
    </source>
</evidence>
<protein>
    <submittedName>
        <fullName evidence="1">Uncharacterized protein</fullName>
    </submittedName>
</protein>
<dbReference type="Proteomes" id="UP000185161">
    <property type="component" value="Chromosome"/>
</dbReference>
<dbReference type="EMBL" id="CP018820">
    <property type="protein sequence ID" value="APR51810.1"/>
    <property type="molecule type" value="Genomic_DNA"/>
</dbReference>
<organism evidence="1 3">
    <name type="scientific">Sphingomonas koreensis</name>
    <dbReference type="NCBI Taxonomy" id="93064"/>
    <lineage>
        <taxon>Bacteria</taxon>
        <taxon>Pseudomonadati</taxon>
        <taxon>Pseudomonadota</taxon>
        <taxon>Alphaproteobacteria</taxon>
        <taxon>Sphingomonadales</taxon>
        <taxon>Sphingomonadaceae</taxon>
        <taxon>Sphingomonas</taxon>
    </lineage>
</organism>
<dbReference type="OrthoDB" id="107347at2"/>
<keyword evidence="3" id="KW-1185">Reference proteome</keyword>
<dbReference type="EMBL" id="QQWO01000001">
    <property type="protein sequence ID" value="RSV08154.1"/>
    <property type="molecule type" value="Genomic_DNA"/>
</dbReference>
<reference evidence="1" key="1">
    <citation type="submission" date="2016-12" db="EMBL/GenBank/DDBJ databases">
        <title>Whole genome sequencing of Sphingomonas koreensis.</title>
        <authorList>
            <person name="Conlan S."/>
            <person name="Thomas P.J."/>
            <person name="Mullikin J."/>
            <person name="Palmore T.N."/>
            <person name="Frank K.M."/>
            <person name="Segre J.A."/>
        </authorList>
    </citation>
    <scope>NUCLEOTIDE SEQUENCE</scope>
    <source>
        <strain evidence="1">ABOJV</strain>
    </source>
</reference>
<dbReference type="KEGG" id="skr:BRX40_04620"/>
<dbReference type="GeneID" id="44131838"/>
<name>A0A1L6J8C9_9SPHN</name>
<reference evidence="3" key="2">
    <citation type="submission" date="2016-12" db="EMBL/GenBank/DDBJ databases">
        <title>Whole genome sequencing of Sphingomonas sp. ABOJV.</title>
        <authorList>
            <person name="Conlan S."/>
            <person name="Thomas P.J."/>
            <person name="Mullikin J."/>
            <person name="Palmore T.N."/>
            <person name="Frank K.M."/>
            <person name="Segre J.A."/>
        </authorList>
    </citation>
    <scope>NUCLEOTIDE SEQUENCE [LARGE SCALE GENOMIC DNA]</scope>
    <source>
        <strain evidence="3">ABOJV</strain>
    </source>
</reference>
<dbReference type="AlphaFoldDB" id="A0A1L6J8C9"/>
<reference evidence="2 4" key="3">
    <citation type="submission" date="2018-07" db="EMBL/GenBank/DDBJ databases">
        <title>Genomic and Epidemiologic Investigation of an Indolent Hospital Outbreak.</title>
        <authorList>
            <person name="Johnson R.C."/>
            <person name="Deming C."/>
            <person name="Conlan S."/>
            <person name="Zellmer C.J."/>
            <person name="Michelin A.V."/>
            <person name="Lee-Lin S."/>
            <person name="Thomas P.J."/>
            <person name="Park M."/>
            <person name="Weingarten R.A."/>
            <person name="Less J."/>
            <person name="Dekker J.P."/>
            <person name="Frank K.M."/>
            <person name="Musser K.A."/>
            <person name="Mcquiston J.R."/>
            <person name="Henderson D.K."/>
            <person name="Lau A.F."/>
            <person name="Palmore T.N."/>
            <person name="Segre J.A."/>
        </authorList>
    </citation>
    <scope>NUCLEOTIDE SEQUENCE [LARGE SCALE GENOMIC DNA]</scope>
    <source>
        <strain evidence="2 4">SK-NIH.Env10_0317</strain>
    </source>
</reference>
<evidence type="ECO:0000313" key="4">
    <source>
        <dbReference type="Proteomes" id="UP000286681"/>
    </source>
</evidence>
<dbReference type="STRING" id="93064.BRX40_04620"/>
<evidence type="ECO:0000313" key="2">
    <source>
        <dbReference type="EMBL" id="RSV08154.1"/>
    </source>
</evidence>
<sequence>MIGGSAVAAEATSQLTNTTVDTAWATVRGPLRIGAASLSDVEIRVSGRYPELLAGAHALQHFAILIDQRSKSVALCPAK</sequence>